<evidence type="ECO:0000256" key="1">
    <source>
        <dbReference type="ARBA" id="ARBA00023015"/>
    </source>
</evidence>
<comment type="caution">
    <text evidence="5">The sequence shown here is derived from an EMBL/GenBank/DDBJ whole genome shotgun (WGS) entry which is preliminary data.</text>
</comment>
<protein>
    <submittedName>
        <fullName evidence="5">AraC family transcriptional regulator</fullName>
    </submittedName>
</protein>
<sequence length="360" mass="39746">MPASAPSPVPPPVSGLLSDADKGSIGITLVREALQGARARGHDTDALLRRAGIRPDLLASDRARVSAASYARLWSALADEMDDEFFGMDRHPMRRGSYRLMCHSVLGSTTLEQALQRMLGFLRLVLDDLHATLECRDGRARIVLHEVGDPPRMFARATFFMLVHGLACWLVARRMPLLEAGFAGPEPAAAADYRVRFCEQACFDQPRSWIAFDAAWLARPVRQDEAALRVFLRGAPANLLVRWRDDGSLGARIRRRLRPLAPADWPDLPALAATLHLSVTTVQRRLRDEGQSYQRVRDGLRRDLALQLLGQGEPGLSVAAVGERLGFEETSAFHRAFKKWTGVSPGAYRQALPRVTGSSG</sequence>
<evidence type="ECO:0000259" key="4">
    <source>
        <dbReference type="PROSITE" id="PS01124"/>
    </source>
</evidence>
<gene>
    <name evidence="5" type="ORF">C7444_12076</name>
</gene>
<dbReference type="GO" id="GO:0003700">
    <property type="term" value="F:DNA-binding transcription factor activity"/>
    <property type="evidence" value="ECO:0007669"/>
    <property type="project" value="InterPro"/>
</dbReference>
<dbReference type="GO" id="GO:0000976">
    <property type="term" value="F:transcription cis-regulatory region binding"/>
    <property type="evidence" value="ECO:0007669"/>
    <property type="project" value="TreeGrafter"/>
</dbReference>
<organism evidence="5 6">
    <name type="scientific">Sphaerotilus hippei</name>
    <dbReference type="NCBI Taxonomy" id="744406"/>
    <lineage>
        <taxon>Bacteria</taxon>
        <taxon>Pseudomonadati</taxon>
        <taxon>Pseudomonadota</taxon>
        <taxon>Betaproteobacteria</taxon>
        <taxon>Burkholderiales</taxon>
        <taxon>Sphaerotilaceae</taxon>
        <taxon>Sphaerotilus</taxon>
    </lineage>
</organism>
<keyword evidence="3" id="KW-0804">Transcription</keyword>
<proteinExistence type="predicted"/>
<dbReference type="RefSeq" id="WP_245909616.1">
    <property type="nucleotide sequence ID" value="NZ_QJJS01000020.1"/>
</dbReference>
<evidence type="ECO:0000256" key="3">
    <source>
        <dbReference type="ARBA" id="ARBA00023163"/>
    </source>
</evidence>
<keyword evidence="6" id="KW-1185">Reference proteome</keyword>
<dbReference type="PANTHER" id="PTHR47894:SF1">
    <property type="entry name" value="HTH-TYPE TRANSCRIPTIONAL REGULATOR VQSM"/>
    <property type="match status" value="1"/>
</dbReference>
<dbReference type="Pfam" id="PF12833">
    <property type="entry name" value="HTH_18"/>
    <property type="match status" value="1"/>
</dbReference>
<feature type="domain" description="HTH araC/xylS-type" evidence="4">
    <location>
        <begin position="251"/>
        <end position="351"/>
    </location>
</feature>
<name>A0A318GZR1_9BURK</name>
<dbReference type="Proteomes" id="UP000247811">
    <property type="component" value="Unassembled WGS sequence"/>
</dbReference>
<keyword evidence="1" id="KW-0805">Transcription regulation</keyword>
<dbReference type="InterPro" id="IPR018060">
    <property type="entry name" value="HTH_AraC"/>
</dbReference>
<dbReference type="PROSITE" id="PS01124">
    <property type="entry name" value="HTH_ARAC_FAMILY_2"/>
    <property type="match status" value="1"/>
</dbReference>
<dbReference type="Gene3D" id="1.10.10.60">
    <property type="entry name" value="Homeodomain-like"/>
    <property type="match status" value="1"/>
</dbReference>
<reference evidence="5 6" key="1">
    <citation type="submission" date="2018-05" db="EMBL/GenBank/DDBJ databases">
        <title>Genomic Encyclopedia of Type Strains, Phase IV (KMG-IV): sequencing the most valuable type-strain genomes for metagenomic binning, comparative biology and taxonomic classification.</title>
        <authorList>
            <person name="Goeker M."/>
        </authorList>
    </citation>
    <scope>NUCLEOTIDE SEQUENCE [LARGE SCALE GENOMIC DNA]</scope>
    <source>
        <strain evidence="5 6">DSM 566</strain>
    </source>
</reference>
<dbReference type="EMBL" id="QJJS01000020">
    <property type="protein sequence ID" value="PXW93424.1"/>
    <property type="molecule type" value="Genomic_DNA"/>
</dbReference>
<dbReference type="GO" id="GO:0005829">
    <property type="term" value="C:cytosol"/>
    <property type="evidence" value="ECO:0007669"/>
    <property type="project" value="TreeGrafter"/>
</dbReference>
<dbReference type="PRINTS" id="PR00032">
    <property type="entry name" value="HTHARAC"/>
</dbReference>
<dbReference type="InterPro" id="IPR009057">
    <property type="entry name" value="Homeodomain-like_sf"/>
</dbReference>
<evidence type="ECO:0000313" key="6">
    <source>
        <dbReference type="Proteomes" id="UP000247811"/>
    </source>
</evidence>
<keyword evidence="2" id="KW-0238">DNA-binding</keyword>
<dbReference type="PANTHER" id="PTHR47894">
    <property type="entry name" value="HTH-TYPE TRANSCRIPTIONAL REGULATOR GADX"/>
    <property type="match status" value="1"/>
</dbReference>
<evidence type="ECO:0000256" key="2">
    <source>
        <dbReference type="ARBA" id="ARBA00023125"/>
    </source>
</evidence>
<dbReference type="AlphaFoldDB" id="A0A318GZR1"/>
<accession>A0A318GZR1</accession>
<dbReference type="Pfam" id="PF12625">
    <property type="entry name" value="Arabinose_bd"/>
    <property type="match status" value="1"/>
</dbReference>
<dbReference type="InterPro" id="IPR020449">
    <property type="entry name" value="Tscrpt_reg_AraC-type_HTH"/>
</dbReference>
<dbReference type="SMART" id="SM00342">
    <property type="entry name" value="HTH_ARAC"/>
    <property type="match status" value="1"/>
</dbReference>
<evidence type="ECO:0000313" key="5">
    <source>
        <dbReference type="EMBL" id="PXW93424.1"/>
    </source>
</evidence>
<dbReference type="SUPFAM" id="SSF46689">
    <property type="entry name" value="Homeodomain-like"/>
    <property type="match status" value="1"/>
</dbReference>
<dbReference type="InterPro" id="IPR032687">
    <property type="entry name" value="AraC-type_N"/>
</dbReference>